<gene>
    <name evidence="3" type="ORF">RM540_03835</name>
</gene>
<dbReference type="EMBL" id="JAVRHT010000005">
    <property type="protein sequence ID" value="MDT0630869.1"/>
    <property type="molecule type" value="Genomic_DNA"/>
</dbReference>
<sequence length="207" mass="20468">MLRRLCAPLVVGLAGLMALAGCQSGGAAPPVLPSPPPVEDDSEGGEAASPSAAGAFEVALDLGGLRLVDPQTGSTRPVAFGDAEGAVVRAVARSAGEPAERGVNDECGAGPLSYASWSDGLTLWFSDGAFAGWAVDGRSSGSERLTTMTGLGIGATRADLDRAYAADVGPSSLGTEFAAGDLGGVLDGSGPGARVTDLWGGTTCAFR</sequence>
<name>A0ABU3BNJ1_9BACT</name>
<dbReference type="RefSeq" id="WP_311662205.1">
    <property type="nucleotide sequence ID" value="NZ_JAVRHT010000005.1"/>
</dbReference>
<accession>A0ABU3BNJ1</accession>
<dbReference type="Proteomes" id="UP001267426">
    <property type="component" value="Unassembled WGS sequence"/>
</dbReference>
<feature type="region of interest" description="Disordered" evidence="1">
    <location>
        <begin position="30"/>
        <end position="50"/>
    </location>
</feature>
<comment type="caution">
    <text evidence="3">The sequence shown here is derived from an EMBL/GenBank/DDBJ whole genome shotgun (WGS) entry which is preliminary data.</text>
</comment>
<evidence type="ECO:0000313" key="3">
    <source>
        <dbReference type="EMBL" id="MDT0630869.1"/>
    </source>
</evidence>
<evidence type="ECO:0000256" key="2">
    <source>
        <dbReference type="SAM" id="SignalP"/>
    </source>
</evidence>
<dbReference type="PROSITE" id="PS51257">
    <property type="entry name" value="PROKAR_LIPOPROTEIN"/>
    <property type="match status" value="1"/>
</dbReference>
<reference evidence="3 4" key="1">
    <citation type="submission" date="2023-09" db="EMBL/GenBank/DDBJ databases">
        <authorList>
            <person name="Rey-Velasco X."/>
        </authorList>
    </citation>
    <scope>NUCLEOTIDE SEQUENCE [LARGE SCALE GENOMIC DNA]</scope>
    <source>
        <strain evidence="3 4">F394</strain>
    </source>
</reference>
<protein>
    <recommendedName>
        <fullName evidence="5">Secreted protein</fullName>
    </recommendedName>
</protein>
<feature type="chain" id="PRO_5046746403" description="Secreted protein" evidence="2">
    <location>
        <begin position="21"/>
        <end position="207"/>
    </location>
</feature>
<evidence type="ECO:0008006" key="5">
    <source>
        <dbReference type="Google" id="ProtNLM"/>
    </source>
</evidence>
<proteinExistence type="predicted"/>
<keyword evidence="2" id="KW-0732">Signal</keyword>
<evidence type="ECO:0000256" key="1">
    <source>
        <dbReference type="SAM" id="MobiDB-lite"/>
    </source>
</evidence>
<organism evidence="3 4">
    <name type="scientific">Rubrivirga litoralis</name>
    <dbReference type="NCBI Taxonomy" id="3075598"/>
    <lineage>
        <taxon>Bacteria</taxon>
        <taxon>Pseudomonadati</taxon>
        <taxon>Rhodothermota</taxon>
        <taxon>Rhodothermia</taxon>
        <taxon>Rhodothermales</taxon>
        <taxon>Rubricoccaceae</taxon>
        <taxon>Rubrivirga</taxon>
    </lineage>
</organism>
<evidence type="ECO:0000313" key="4">
    <source>
        <dbReference type="Proteomes" id="UP001267426"/>
    </source>
</evidence>
<keyword evidence="4" id="KW-1185">Reference proteome</keyword>
<feature type="signal peptide" evidence="2">
    <location>
        <begin position="1"/>
        <end position="20"/>
    </location>
</feature>